<dbReference type="Proteomes" id="UP000054279">
    <property type="component" value="Unassembled WGS sequence"/>
</dbReference>
<reference evidence="1 2" key="1">
    <citation type="submission" date="2014-06" db="EMBL/GenBank/DDBJ databases">
        <title>Evolutionary Origins and Diversification of the Mycorrhizal Mutualists.</title>
        <authorList>
            <consortium name="DOE Joint Genome Institute"/>
            <consortium name="Mycorrhizal Genomics Consortium"/>
            <person name="Kohler A."/>
            <person name="Kuo A."/>
            <person name="Nagy L.G."/>
            <person name="Floudas D."/>
            <person name="Copeland A."/>
            <person name="Barry K.W."/>
            <person name="Cichocki N."/>
            <person name="Veneault-Fourrey C."/>
            <person name="LaButti K."/>
            <person name="Lindquist E.A."/>
            <person name="Lipzen A."/>
            <person name="Lundell T."/>
            <person name="Morin E."/>
            <person name="Murat C."/>
            <person name="Riley R."/>
            <person name="Ohm R."/>
            <person name="Sun H."/>
            <person name="Tunlid A."/>
            <person name="Henrissat B."/>
            <person name="Grigoriev I.V."/>
            <person name="Hibbett D.S."/>
            <person name="Martin F."/>
        </authorList>
    </citation>
    <scope>NUCLEOTIDE SEQUENCE [LARGE SCALE GENOMIC DNA]</scope>
    <source>
        <strain evidence="1 2">SS14</strain>
    </source>
</reference>
<evidence type="ECO:0000313" key="2">
    <source>
        <dbReference type="Proteomes" id="UP000054279"/>
    </source>
</evidence>
<evidence type="ECO:0000313" key="1">
    <source>
        <dbReference type="EMBL" id="KIJ33844.1"/>
    </source>
</evidence>
<name>A0A0C9UGE6_SPHS4</name>
<proteinExistence type="predicted"/>
<accession>A0A0C9UGE6</accession>
<protein>
    <submittedName>
        <fullName evidence="1">Uncharacterized protein</fullName>
    </submittedName>
</protein>
<dbReference type="OrthoDB" id="2788844at2759"/>
<sequence>MLDFLIKGMATNGKLEFLRAWHEWDSDGKELHRTFAFRDYLLIISPVFLLPLSASDGRIADAPPTLANGAYAALSILSLSVQNSMRCFETISPRPAPGSDHLSLLTEWLSQPFLLALLGQYASRVFNVVEAILLHLPVGWVEELSRAVCHQWRNPVPTADIPLACYLLLEFYLGLIEGKYFHQTRPWVLDNLRDFDRESYVAALVQQDANSSEEFRLWFWNGQQKPQLLVSGLGYPATW</sequence>
<keyword evidence="2" id="KW-1185">Reference proteome</keyword>
<dbReference type="HOGENOM" id="CLU_1161768_0_0_1"/>
<dbReference type="EMBL" id="KN837207">
    <property type="protein sequence ID" value="KIJ33844.1"/>
    <property type="molecule type" value="Genomic_DNA"/>
</dbReference>
<gene>
    <name evidence="1" type="ORF">M422DRAFT_264135</name>
</gene>
<organism evidence="1 2">
    <name type="scientific">Sphaerobolus stellatus (strain SS14)</name>
    <dbReference type="NCBI Taxonomy" id="990650"/>
    <lineage>
        <taxon>Eukaryota</taxon>
        <taxon>Fungi</taxon>
        <taxon>Dikarya</taxon>
        <taxon>Basidiomycota</taxon>
        <taxon>Agaricomycotina</taxon>
        <taxon>Agaricomycetes</taxon>
        <taxon>Phallomycetidae</taxon>
        <taxon>Geastrales</taxon>
        <taxon>Sphaerobolaceae</taxon>
        <taxon>Sphaerobolus</taxon>
    </lineage>
</organism>
<dbReference type="AlphaFoldDB" id="A0A0C9UGE6"/>